<name>A0A382F0D1_9ZZZZ</name>
<keyword evidence="2" id="KW-0963">Cytoplasm</keyword>
<dbReference type="AlphaFoldDB" id="A0A382F0D1"/>
<dbReference type="EMBL" id="UINC01046921">
    <property type="protein sequence ID" value="SVB55537.1"/>
    <property type="molecule type" value="Genomic_DNA"/>
</dbReference>
<protein>
    <recommendedName>
        <fullName evidence="7">L-seryl-tRNA selenium transferase N-terminal domain-containing protein</fullName>
    </recommendedName>
</protein>
<dbReference type="InterPro" id="IPR015421">
    <property type="entry name" value="PyrdxlP-dep_Trfase_major"/>
</dbReference>
<sequence length="463" mass="49983">MIKQGQKMQEKLRQIPSVSAVLSDTRISELMAEYSTAAITDLVREKLSQVRSAVVDESEVPTISQISDHVSAHIEKNWANWPTNVINATGVVIHTNLGRAPLSTESMQATIDSSRTYSDLELELDSGKRGSRQARISQLLSTLTGAEAGLVVNNNAAALILGLSTLALEKEVIVSRSEAVEIGGGFRIPDVLKQSGATLVEVGTTNRTYVTDYEKELNEKTGAILSIHASNFKIIGFTANPSITELSILGTENGVPVLHDVGSGSLLDPTKYGLAPEPLPQESIGAGADLCFFSGDKLLGGPQAGIIVGRKTYIEQLSSHPLARAFRIDKMNLAALTATLIHYLKEEAQNKIPVWQMISAELEGLRRRADKLAIMIPSSDLYSVKVIPTKSTIGGGSLPGETMDSYGIQVNVNNPEKFARKIRTGITPVIPRIEKDAVIFDLRTILQIEDEALIASITHALQN</sequence>
<evidence type="ECO:0000259" key="7">
    <source>
        <dbReference type="Pfam" id="PF12390"/>
    </source>
</evidence>
<dbReference type="InterPro" id="IPR025862">
    <property type="entry name" value="SelA_trans_N_dom"/>
</dbReference>
<comment type="cofactor">
    <cofactor evidence="1">
        <name>pyridoxal 5'-phosphate</name>
        <dbReference type="ChEBI" id="CHEBI:597326"/>
    </cofactor>
</comment>
<dbReference type="SUPFAM" id="SSF53383">
    <property type="entry name" value="PLP-dependent transferases"/>
    <property type="match status" value="1"/>
</dbReference>
<dbReference type="NCBIfam" id="TIGR00474">
    <property type="entry name" value="selA"/>
    <property type="match status" value="1"/>
</dbReference>
<organism evidence="8">
    <name type="scientific">marine metagenome</name>
    <dbReference type="NCBI Taxonomy" id="408172"/>
    <lineage>
        <taxon>unclassified sequences</taxon>
        <taxon>metagenomes</taxon>
        <taxon>ecological metagenomes</taxon>
    </lineage>
</organism>
<evidence type="ECO:0000256" key="5">
    <source>
        <dbReference type="ARBA" id="ARBA00022917"/>
    </source>
</evidence>
<dbReference type="Gene3D" id="3.90.1150.180">
    <property type="match status" value="1"/>
</dbReference>
<dbReference type="GO" id="GO:0001514">
    <property type="term" value="P:selenocysteine incorporation"/>
    <property type="evidence" value="ECO:0007669"/>
    <property type="project" value="InterPro"/>
</dbReference>
<dbReference type="InterPro" id="IPR018319">
    <property type="entry name" value="SelA-like"/>
</dbReference>
<dbReference type="Gene3D" id="3.40.640.10">
    <property type="entry name" value="Type I PLP-dependent aspartate aminotransferase-like (Major domain)"/>
    <property type="match status" value="1"/>
</dbReference>
<dbReference type="InterPro" id="IPR004534">
    <property type="entry name" value="SelA_trans"/>
</dbReference>
<dbReference type="PANTHER" id="PTHR32328:SF0">
    <property type="entry name" value="L-SERYL-TRNA(SEC) SELENIUM TRANSFERASE"/>
    <property type="match status" value="1"/>
</dbReference>
<evidence type="ECO:0000256" key="4">
    <source>
        <dbReference type="ARBA" id="ARBA00022898"/>
    </source>
</evidence>
<keyword evidence="4" id="KW-0663">Pyridoxal phosphate</keyword>
<keyword evidence="6" id="KW-0711">Selenium</keyword>
<keyword evidence="5" id="KW-0648">Protein biosynthesis</keyword>
<evidence type="ECO:0000256" key="2">
    <source>
        <dbReference type="ARBA" id="ARBA00022490"/>
    </source>
</evidence>
<gene>
    <name evidence="8" type="ORF">METZ01_LOCUS208391</name>
</gene>
<reference evidence="8" key="1">
    <citation type="submission" date="2018-05" db="EMBL/GenBank/DDBJ databases">
        <authorList>
            <person name="Lanie J.A."/>
            <person name="Ng W.-L."/>
            <person name="Kazmierczak K.M."/>
            <person name="Andrzejewski T.M."/>
            <person name="Davidsen T.M."/>
            <person name="Wayne K.J."/>
            <person name="Tettelin H."/>
            <person name="Glass J.I."/>
            <person name="Rusch D."/>
            <person name="Podicherti R."/>
            <person name="Tsui H.-C.T."/>
            <person name="Winkler M.E."/>
        </authorList>
    </citation>
    <scope>NUCLEOTIDE SEQUENCE</scope>
</reference>
<dbReference type="PANTHER" id="PTHR32328">
    <property type="entry name" value="L-SERYL-TRNA(SEC) SELENIUM TRANSFERASE"/>
    <property type="match status" value="1"/>
</dbReference>
<proteinExistence type="inferred from homology"/>
<feature type="domain" description="L-seryl-tRNA selenium transferase N-terminal" evidence="7">
    <location>
        <begin position="12"/>
        <end position="51"/>
    </location>
</feature>
<dbReference type="Pfam" id="PF03841">
    <property type="entry name" value="SelA"/>
    <property type="match status" value="1"/>
</dbReference>
<dbReference type="GO" id="GO:0005737">
    <property type="term" value="C:cytoplasm"/>
    <property type="evidence" value="ECO:0007669"/>
    <property type="project" value="InterPro"/>
</dbReference>
<evidence type="ECO:0000256" key="3">
    <source>
        <dbReference type="ARBA" id="ARBA00022679"/>
    </source>
</evidence>
<dbReference type="Pfam" id="PF12390">
    <property type="entry name" value="Se-cys_synth_N"/>
    <property type="match status" value="1"/>
</dbReference>
<dbReference type="GO" id="GO:0004125">
    <property type="term" value="F:L-seryl-tRNA(Sec) selenium transferase activity"/>
    <property type="evidence" value="ECO:0007669"/>
    <property type="project" value="InterPro"/>
</dbReference>
<dbReference type="HAMAP" id="MF_00423">
    <property type="entry name" value="SelA"/>
    <property type="match status" value="1"/>
</dbReference>
<evidence type="ECO:0000256" key="1">
    <source>
        <dbReference type="ARBA" id="ARBA00001933"/>
    </source>
</evidence>
<accession>A0A382F0D1</accession>
<evidence type="ECO:0000313" key="8">
    <source>
        <dbReference type="EMBL" id="SVB55537.1"/>
    </source>
</evidence>
<keyword evidence="3" id="KW-0808">Transferase</keyword>
<dbReference type="InterPro" id="IPR015424">
    <property type="entry name" value="PyrdxlP-dep_Trfase"/>
</dbReference>
<evidence type="ECO:0000256" key="6">
    <source>
        <dbReference type="ARBA" id="ARBA00023266"/>
    </source>
</evidence>